<protein>
    <recommendedName>
        <fullName evidence="2">non-specific protein-tyrosine kinase</fullName>
        <ecNumber evidence="2">2.7.10.2</ecNumber>
    </recommendedName>
</protein>
<evidence type="ECO:0000259" key="10">
    <source>
        <dbReference type="Pfam" id="PF13614"/>
    </source>
</evidence>
<dbReference type="Proteomes" id="UP001629246">
    <property type="component" value="Unassembled WGS sequence"/>
</dbReference>
<organism evidence="11 12">
    <name type="scientific">Herbaspirillum lusitanum</name>
    <dbReference type="NCBI Taxonomy" id="213312"/>
    <lineage>
        <taxon>Bacteria</taxon>
        <taxon>Pseudomonadati</taxon>
        <taxon>Pseudomonadota</taxon>
        <taxon>Betaproteobacteria</taxon>
        <taxon>Burkholderiales</taxon>
        <taxon>Oxalobacteraceae</taxon>
        <taxon>Herbaspirillum</taxon>
    </lineage>
</organism>
<dbReference type="InterPro" id="IPR005702">
    <property type="entry name" value="Wzc-like_C"/>
</dbReference>
<sequence length="350" mass="36819">MSIIERAAGRLKGNRKDGAQSAPDLAAPIDAAAAAPDAGELTPAPTQAVNAQVVTAQANPVVPAVAAAETNTPATMAAPLPPAEALPATVAAPAATATPAAPLRTARAAPKNVEINLDRLTELGFITAGGGRSLISEQFRMIKRPLIKKAFAPKDDAGNPGNLIMVTSSVPGEGKTFCSINLALSIAMELDHTVLLVDVDVARPAVLKTLGIEAEQGLMDILLDDKLDMADVMLKTNVDTLSVLPVGRKHTQAAELLASQSMHLLMEEIATRYPDRIVIFDSPPLLVTSEAHVLASKMGQIVMVVEAESTSQQMVKSSLDQLKGCQNVNLIYNKSKAFPGTKTYGYWEAY</sequence>
<feature type="domain" description="AAA" evidence="10">
    <location>
        <begin position="164"/>
        <end position="323"/>
    </location>
</feature>
<evidence type="ECO:0000256" key="5">
    <source>
        <dbReference type="ARBA" id="ARBA00022777"/>
    </source>
</evidence>
<evidence type="ECO:0000256" key="2">
    <source>
        <dbReference type="ARBA" id="ARBA00011903"/>
    </source>
</evidence>
<dbReference type="InterPro" id="IPR050445">
    <property type="entry name" value="Bact_polysacc_biosynth/exp"/>
</dbReference>
<evidence type="ECO:0000313" key="12">
    <source>
        <dbReference type="Proteomes" id="UP001629246"/>
    </source>
</evidence>
<dbReference type="RefSeq" id="WP_408155430.1">
    <property type="nucleotide sequence ID" value="NZ_JAQQFM010000002.1"/>
</dbReference>
<dbReference type="Pfam" id="PF13614">
    <property type="entry name" value="AAA_31"/>
    <property type="match status" value="1"/>
</dbReference>
<accession>A0ABW9A4L9</accession>
<dbReference type="InterPro" id="IPR027417">
    <property type="entry name" value="P-loop_NTPase"/>
</dbReference>
<comment type="catalytic activity">
    <reaction evidence="8">
        <text>L-tyrosyl-[protein] + ATP = O-phospho-L-tyrosyl-[protein] + ADP + H(+)</text>
        <dbReference type="Rhea" id="RHEA:10596"/>
        <dbReference type="Rhea" id="RHEA-COMP:10136"/>
        <dbReference type="Rhea" id="RHEA-COMP:20101"/>
        <dbReference type="ChEBI" id="CHEBI:15378"/>
        <dbReference type="ChEBI" id="CHEBI:30616"/>
        <dbReference type="ChEBI" id="CHEBI:46858"/>
        <dbReference type="ChEBI" id="CHEBI:61978"/>
        <dbReference type="ChEBI" id="CHEBI:456216"/>
        <dbReference type="EC" id="2.7.10.2"/>
    </reaction>
</comment>
<comment type="caution">
    <text evidence="11">The sequence shown here is derived from an EMBL/GenBank/DDBJ whole genome shotgun (WGS) entry which is preliminary data.</text>
</comment>
<keyword evidence="4" id="KW-0547">Nucleotide-binding</keyword>
<dbReference type="PANTHER" id="PTHR32309">
    <property type="entry name" value="TYROSINE-PROTEIN KINASE"/>
    <property type="match status" value="1"/>
</dbReference>
<feature type="region of interest" description="Disordered" evidence="9">
    <location>
        <begin position="1"/>
        <end position="22"/>
    </location>
</feature>
<dbReference type="EMBL" id="JAQQFM010000002">
    <property type="protein sequence ID" value="MFL9923618.1"/>
    <property type="molecule type" value="Genomic_DNA"/>
</dbReference>
<gene>
    <name evidence="11" type="ORF">PQR62_05050</name>
</gene>
<dbReference type="Gene3D" id="3.40.50.300">
    <property type="entry name" value="P-loop containing nucleotide triphosphate hydrolases"/>
    <property type="match status" value="1"/>
</dbReference>
<reference evidence="11 12" key="1">
    <citation type="journal article" date="2024" name="Chem. Sci.">
        <title>Discovery of megapolipeptins by genome mining of a Burkholderiales bacteria collection.</title>
        <authorList>
            <person name="Paulo B.S."/>
            <person name="Recchia M.J.J."/>
            <person name="Lee S."/>
            <person name="Fergusson C.H."/>
            <person name="Romanowski S.B."/>
            <person name="Hernandez A."/>
            <person name="Krull N."/>
            <person name="Liu D.Y."/>
            <person name="Cavanagh H."/>
            <person name="Bos A."/>
            <person name="Gray C.A."/>
            <person name="Murphy B.T."/>
            <person name="Linington R.G."/>
            <person name="Eustaquio A.S."/>
        </authorList>
    </citation>
    <scope>NUCLEOTIDE SEQUENCE [LARGE SCALE GENOMIC DNA]</scope>
    <source>
        <strain evidence="11 12">RL21-008-BIB-A</strain>
    </source>
</reference>
<keyword evidence="7" id="KW-0829">Tyrosine-protein kinase</keyword>
<dbReference type="InterPro" id="IPR025669">
    <property type="entry name" value="AAA_dom"/>
</dbReference>
<evidence type="ECO:0000256" key="3">
    <source>
        <dbReference type="ARBA" id="ARBA00022679"/>
    </source>
</evidence>
<keyword evidence="3" id="KW-0808">Transferase</keyword>
<keyword evidence="6" id="KW-0067">ATP-binding</keyword>
<evidence type="ECO:0000256" key="6">
    <source>
        <dbReference type="ARBA" id="ARBA00022840"/>
    </source>
</evidence>
<comment type="similarity">
    <text evidence="1">Belongs to the CpsD/CapB family.</text>
</comment>
<dbReference type="PANTHER" id="PTHR32309:SF13">
    <property type="entry name" value="FERRIC ENTEROBACTIN TRANSPORT PROTEIN FEPE"/>
    <property type="match status" value="1"/>
</dbReference>
<evidence type="ECO:0000313" key="11">
    <source>
        <dbReference type="EMBL" id="MFL9923618.1"/>
    </source>
</evidence>
<evidence type="ECO:0000256" key="8">
    <source>
        <dbReference type="ARBA" id="ARBA00051245"/>
    </source>
</evidence>
<evidence type="ECO:0000256" key="4">
    <source>
        <dbReference type="ARBA" id="ARBA00022741"/>
    </source>
</evidence>
<evidence type="ECO:0000256" key="9">
    <source>
        <dbReference type="SAM" id="MobiDB-lite"/>
    </source>
</evidence>
<dbReference type="SUPFAM" id="SSF52540">
    <property type="entry name" value="P-loop containing nucleoside triphosphate hydrolases"/>
    <property type="match status" value="1"/>
</dbReference>
<dbReference type="CDD" id="cd05387">
    <property type="entry name" value="BY-kinase"/>
    <property type="match status" value="1"/>
</dbReference>
<keyword evidence="5" id="KW-0418">Kinase</keyword>
<dbReference type="EC" id="2.7.10.2" evidence="2"/>
<evidence type="ECO:0000256" key="7">
    <source>
        <dbReference type="ARBA" id="ARBA00023137"/>
    </source>
</evidence>
<name>A0ABW9A4L9_9BURK</name>
<proteinExistence type="inferred from homology"/>
<dbReference type="NCBIfam" id="TIGR03018">
    <property type="entry name" value="pepcterm_TyrKin"/>
    <property type="match status" value="1"/>
</dbReference>
<keyword evidence="12" id="KW-1185">Reference proteome</keyword>
<evidence type="ECO:0000256" key="1">
    <source>
        <dbReference type="ARBA" id="ARBA00007316"/>
    </source>
</evidence>